<evidence type="ECO:0000313" key="3">
    <source>
        <dbReference type="Proteomes" id="UP000765509"/>
    </source>
</evidence>
<proteinExistence type="predicted"/>
<name>A0A9Q3CQP5_9BASI</name>
<dbReference type="Proteomes" id="UP000765509">
    <property type="component" value="Unassembled WGS sequence"/>
</dbReference>
<feature type="region of interest" description="Disordered" evidence="1">
    <location>
        <begin position="93"/>
        <end position="121"/>
    </location>
</feature>
<accession>A0A9Q3CQP5</accession>
<evidence type="ECO:0000256" key="1">
    <source>
        <dbReference type="SAM" id="MobiDB-lite"/>
    </source>
</evidence>
<keyword evidence="3" id="KW-1185">Reference proteome</keyword>
<protein>
    <submittedName>
        <fullName evidence="2">Uncharacterized protein</fullName>
    </submittedName>
</protein>
<reference evidence="2" key="1">
    <citation type="submission" date="2021-03" db="EMBL/GenBank/DDBJ databases">
        <title>Draft genome sequence of rust myrtle Austropuccinia psidii MF-1, a brazilian biotype.</title>
        <authorList>
            <person name="Quecine M.C."/>
            <person name="Pachon D.M.R."/>
            <person name="Bonatelli M.L."/>
            <person name="Correr F.H."/>
            <person name="Franceschini L.M."/>
            <person name="Leite T.F."/>
            <person name="Margarido G.R.A."/>
            <person name="Almeida C.A."/>
            <person name="Ferrarezi J.A."/>
            <person name="Labate C.A."/>
        </authorList>
    </citation>
    <scope>NUCLEOTIDE SEQUENCE</scope>
    <source>
        <strain evidence="2">MF-1</strain>
    </source>
</reference>
<dbReference type="EMBL" id="AVOT02008843">
    <property type="protein sequence ID" value="MBW0486846.1"/>
    <property type="molecule type" value="Genomic_DNA"/>
</dbReference>
<organism evidence="2 3">
    <name type="scientific">Austropuccinia psidii MF-1</name>
    <dbReference type="NCBI Taxonomy" id="1389203"/>
    <lineage>
        <taxon>Eukaryota</taxon>
        <taxon>Fungi</taxon>
        <taxon>Dikarya</taxon>
        <taxon>Basidiomycota</taxon>
        <taxon>Pucciniomycotina</taxon>
        <taxon>Pucciniomycetes</taxon>
        <taxon>Pucciniales</taxon>
        <taxon>Sphaerophragmiaceae</taxon>
        <taxon>Austropuccinia</taxon>
    </lineage>
</organism>
<evidence type="ECO:0000313" key="2">
    <source>
        <dbReference type="EMBL" id="MBW0486846.1"/>
    </source>
</evidence>
<dbReference type="AlphaFoldDB" id="A0A9Q3CQP5"/>
<comment type="caution">
    <text evidence="2">The sequence shown here is derived from an EMBL/GenBank/DDBJ whole genome shotgun (WGS) entry which is preliminary data.</text>
</comment>
<sequence length="185" mass="20748">MGFKFQIKFSFSSLIHFSSCNNTDYLPLHIEPNQPNLPQQDSPIPSLPCKQSPRQLTPGLSGTQFLEDLFRNKQPPFPFLILTFASSKLNLPPFIEPSQHNEPPIPGPSQSSEPHEDTLTHEPEPEVALIQYIEEHFAPARPATPASVFIIDNTPIGFPPPSTLLPLEPSSPHSYNEVWQEFTDL</sequence>
<gene>
    <name evidence="2" type="ORF">O181_026561</name>
</gene>